<evidence type="ECO:0000313" key="2">
    <source>
        <dbReference type="EMBL" id="MFD2466046.1"/>
    </source>
</evidence>
<sequence>MPDARPEVKGAGGGVVEVGTGVRGIHDIDATVPGFGRMQLKSSVVKKSGRAAAGPAGPGDPPTALGLARRCHFSCRFGWSVASVRLAFAETFPEQARC</sequence>
<dbReference type="RefSeq" id="WP_378299624.1">
    <property type="nucleotide sequence ID" value="NZ_JBHUKS010000002.1"/>
</dbReference>
<feature type="domain" description="Protein YjdM C-terminal" evidence="1">
    <location>
        <begin position="8"/>
        <end position="47"/>
    </location>
</feature>
<evidence type="ECO:0000259" key="1">
    <source>
        <dbReference type="Pfam" id="PF03831"/>
    </source>
</evidence>
<organism evidence="2 3">
    <name type="scientific">Amycolatopsis silviterrae</name>
    <dbReference type="NCBI Taxonomy" id="1656914"/>
    <lineage>
        <taxon>Bacteria</taxon>
        <taxon>Bacillati</taxon>
        <taxon>Actinomycetota</taxon>
        <taxon>Actinomycetes</taxon>
        <taxon>Pseudonocardiales</taxon>
        <taxon>Pseudonocardiaceae</taxon>
        <taxon>Amycolatopsis</taxon>
    </lineage>
</organism>
<dbReference type="InterPro" id="IPR013988">
    <property type="entry name" value="YjdM_C"/>
</dbReference>
<proteinExistence type="predicted"/>
<dbReference type="Pfam" id="PF03831">
    <property type="entry name" value="YjdM"/>
    <property type="match status" value="1"/>
</dbReference>
<protein>
    <submittedName>
        <fullName evidence="2">PhnA domain-containing protein</fullName>
    </submittedName>
</protein>
<dbReference type="Proteomes" id="UP001597483">
    <property type="component" value="Unassembled WGS sequence"/>
</dbReference>
<dbReference type="EMBL" id="JBHUKS010000002">
    <property type="protein sequence ID" value="MFD2466046.1"/>
    <property type="molecule type" value="Genomic_DNA"/>
</dbReference>
<reference evidence="3" key="1">
    <citation type="journal article" date="2019" name="Int. J. Syst. Evol. Microbiol.">
        <title>The Global Catalogue of Microorganisms (GCM) 10K type strain sequencing project: providing services to taxonomists for standard genome sequencing and annotation.</title>
        <authorList>
            <consortium name="The Broad Institute Genomics Platform"/>
            <consortium name="The Broad Institute Genome Sequencing Center for Infectious Disease"/>
            <person name="Wu L."/>
            <person name="Ma J."/>
        </authorList>
    </citation>
    <scope>NUCLEOTIDE SEQUENCE [LARGE SCALE GENOMIC DNA]</scope>
    <source>
        <strain evidence="3">CGMCC 4.7641</strain>
    </source>
</reference>
<keyword evidence="3" id="KW-1185">Reference proteome</keyword>
<dbReference type="Gene3D" id="2.30.30.40">
    <property type="entry name" value="SH3 Domains"/>
    <property type="match status" value="1"/>
</dbReference>
<evidence type="ECO:0000313" key="3">
    <source>
        <dbReference type="Proteomes" id="UP001597483"/>
    </source>
</evidence>
<gene>
    <name evidence="2" type="ORF">ACFSVL_01500</name>
</gene>
<comment type="caution">
    <text evidence="2">The sequence shown here is derived from an EMBL/GenBank/DDBJ whole genome shotgun (WGS) entry which is preliminary data.</text>
</comment>
<accession>A0ABW5GYK9</accession>
<name>A0ABW5GYK9_9PSEU</name>